<organism evidence="1 3">
    <name type="scientific">Nocardia cyriacigeorgica</name>
    <dbReference type="NCBI Taxonomy" id="135487"/>
    <lineage>
        <taxon>Bacteria</taxon>
        <taxon>Bacillati</taxon>
        <taxon>Actinomycetota</taxon>
        <taxon>Actinomycetes</taxon>
        <taxon>Mycobacteriales</taxon>
        <taxon>Nocardiaceae</taxon>
        <taxon>Nocardia</taxon>
    </lineage>
</organism>
<gene>
    <name evidence="1" type="ORF">GV789_19995</name>
    <name evidence="2" type="ORF">GV794_07955</name>
</gene>
<dbReference type="EMBL" id="JAAGUZ010000058">
    <property type="protein sequence ID" value="NEW46713.1"/>
    <property type="molecule type" value="Genomic_DNA"/>
</dbReference>
<dbReference type="InterPro" id="IPR042557">
    <property type="entry name" value="SCO4226"/>
</dbReference>
<accession>A0A6P1DDM6</accession>
<evidence type="ECO:0000313" key="2">
    <source>
        <dbReference type="EMBL" id="NEW55586.1"/>
    </source>
</evidence>
<dbReference type="Proteomes" id="UP000468928">
    <property type="component" value="Unassembled WGS sequence"/>
</dbReference>
<evidence type="ECO:0000313" key="4">
    <source>
        <dbReference type="Proteomes" id="UP000470876"/>
    </source>
</evidence>
<protein>
    <submittedName>
        <fullName evidence="1">DUF4242 domain-containing protein</fullName>
    </submittedName>
</protein>
<evidence type="ECO:0000313" key="1">
    <source>
        <dbReference type="EMBL" id="NEW46713.1"/>
    </source>
</evidence>
<dbReference type="AlphaFoldDB" id="A0A6P1DDM6"/>
<dbReference type="Pfam" id="PF14026">
    <property type="entry name" value="SCO4226-like"/>
    <property type="match status" value="1"/>
</dbReference>
<evidence type="ECO:0000313" key="3">
    <source>
        <dbReference type="Proteomes" id="UP000468928"/>
    </source>
</evidence>
<reference evidence="3 4" key="1">
    <citation type="submission" date="2020-01" db="EMBL/GenBank/DDBJ databases">
        <title>Genetics and antimicrobial susceptibilities of Nocardia species isolated from the soil; a comparison with species isolated from humans.</title>
        <authorList>
            <person name="Carrasco G."/>
            <person name="Monzon S."/>
            <person name="Sansegundo M."/>
            <person name="Garcia E."/>
            <person name="Garrido N."/>
            <person name="Medina M.J."/>
            <person name="Villalon P."/>
            <person name="Ramirez-Arocha A.C."/>
            <person name="Jimenez P."/>
            <person name="Cuesta I."/>
            <person name="Valdezate S."/>
        </authorList>
    </citation>
    <scope>NUCLEOTIDE SEQUENCE [LARGE SCALE GENOMIC DNA]</scope>
    <source>
        <strain evidence="1 3">CNM20110639</strain>
        <strain evidence="2 4">CNM20110649</strain>
    </source>
</reference>
<dbReference type="InterPro" id="IPR025336">
    <property type="entry name" value="SCO4226-like"/>
</dbReference>
<sequence>MPKYVIERTVPGVGRMSPEQLRALSAKSNAVLADMDGNIQWVHSYATEDKLFCVYNADNKELIREHARSGDFPCDAIHQVGAIIDPVTGEA</sequence>
<name>A0A6P1DDM6_9NOCA</name>
<dbReference type="Gene3D" id="3.30.70.3090">
    <property type="entry name" value="ORF SCO4226, nickel-binding ferredoxin-like monomer"/>
    <property type="match status" value="1"/>
</dbReference>
<dbReference type="Proteomes" id="UP000470876">
    <property type="component" value="Unassembled WGS sequence"/>
</dbReference>
<dbReference type="EMBL" id="JAAGUX010000009">
    <property type="protein sequence ID" value="NEW55586.1"/>
    <property type="molecule type" value="Genomic_DNA"/>
</dbReference>
<comment type="caution">
    <text evidence="1">The sequence shown here is derived from an EMBL/GenBank/DDBJ whole genome shotgun (WGS) entry which is preliminary data.</text>
</comment>
<keyword evidence="4" id="KW-1185">Reference proteome</keyword>
<dbReference type="RefSeq" id="WP_163825132.1">
    <property type="nucleotide sequence ID" value="NZ_JAAGUX010000009.1"/>
</dbReference>
<proteinExistence type="predicted"/>